<dbReference type="GO" id="GO:0015937">
    <property type="term" value="P:coenzyme A biosynthetic process"/>
    <property type="evidence" value="ECO:0007669"/>
    <property type="project" value="UniProtKB-UniRule"/>
</dbReference>
<dbReference type="InterPro" id="IPR027417">
    <property type="entry name" value="P-loop_NTPase"/>
</dbReference>
<dbReference type="Proteomes" id="UP000460435">
    <property type="component" value="Unassembled WGS sequence"/>
</dbReference>
<dbReference type="GO" id="GO:0005524">
    <property type="term" value="F:ATP binding"/>
    <property type="evidence" value="ECO:0007669"/>
    <property type="project" value="UniProtKB-UniRule"/>
</dbReference>
<evidence type="ECO:0000256" key="2">
    <source>
        <dbReference type="ARBA" id="ARBA00011058"/>
    </source>
</evidence>
<accession>A0A7K3LXD0</accession>
<keyword evidence="8" id="KW-1185">Reference proteome</keyword>
<keyword evidence="5" id="KW-0173">Coenzyme A biosynthesis</keyword>
<dbReference type="EMBL" id="WLZY01000001">
    <property type="protein sequence ID" value="NDL55497.1"/>
    <property type="molecule type" value="Genomic_DNA"/>
</dbReference>
<dbReference type="EC" id="2.7.1.24" evidence="5 6"/>
<dbReference type="Pfam" id="PF01121">
    <property type="entry name" value="CoaE"/>
    <property type="match status" value="1"/>
</dbReference>
<dbReference type="Pfam" id="PF04229">
    <property type="entry name" value="GrpB"/>
    <property type="match status" value="1"/>
</dbReference>
<evidence type="ECO:0000256" key="4">
    <source>
        <dbReference type="ARBA" id="ARBA00022840"/>
    </source>
</evidence>
<dbReference type="InterPro" id="IPR007344">
    <property type="entry name" value="GrpB/CoaE"/>
</dbReference>
<dbReference type="RefSeq" id="WP_162448211.1">
    <property type="nucleotide sequence ID" value="NZ_WLZY01000001.1"/>
</dbReference>
<protein>
    <recommendedName>
        <fullName evidence="5 6">Dephospho-CoA kinase</fullName>
        <ecNumber evidence="5 6">2.7.1.24</ecNumber>
    </recommendedName>
    <alternativeName>
        <fullName evidence="5">Dephosphocoenzyme A kinase</fullName>
    </alternativeName>
</protein>
<organism evidence="7 8">
    <name type="scientific">Phytoactinopolyspora mesophila</name>
    <dbReference type="NCBI Taxonomy" id="2650750"/>
    <lineage>
        <taxon>Bacteria</taxon>
        <taxon>Bacillati</taxon>
        <taxon>Actinomycetota</taxon>
        <taxon>Actinomycetes</taxon>
        <taxon>Jiangellales</taxon>
        <taxon>Jiangellaceae</taxon>
        <taxon>Phytoactinopolyspora</taxon>
    </lineage>
</organism>
<keyword evidence="4 5" id="KW-0067">ATP-binding</keyword>
<dbReference type="CDD" id="cd02022">
    <property type="entry name" value="DPCK"/>
    <property type="match status" value="1"/>
</dbReference>
<evidence type="ECO:0000256" key="1">
    <source>
        <dbReference type="ARBA" id="ARBA00008826"/>
    </source>
</evidence>
<dbReference type="PANTHER" id="PTHR34822">
    <property type="entry name" value="GRPB DOMAIN PROTEIN (AFU_ORTHOLOGUE AFUA_1G01530)"/>
    <property type="match status" value="1"/>
</dbReference>
<name>A0A7K3LXD0_9ACTN</name>
<dbReference type="NCBIfam" id="NF002879">
    <property type="entry name" value="PRK03333.1"/>
    <property type="match status" value="1"/>
</dbReference>
<comment type="catalytic activity">
    <reaction evidence="5">
        <text>3'-dephospho-CoA + ATP = ADP + CoA + H(+)</text>
        <dbReference type="Rhea" id="RHEA:18245"/>
        <dbReference type="ChEBI" id="CHEBI:15378"/>
        <dbReference type="ChEBI" id="CHEBI:30616"/>
        <dbReference type="ChEBI" id="CHEBI:57287"/>
        <dbReference type="ChEBI" id="CHEBI:57328"/>
        <dbReference type="ChEBI" id="CHEBI:456216"/>
        <dbReference type="EC" id="2.7.1.24"/>
    </reaction>
</comment>
<keyword evidence="5 7" id="KW-0418">Kinase</keyword>
<dbReference type="InterPro" id="IPR043519">
    <property type="entry name" value="NT_sf"/>
</dbReference>
<dbReference type="AlphaFoldDB" id="A0A7K3LXD0"/>
<dbReference type="SUPFAM" id="SSF81301">
    <property type="entry name" value="Nucleotidyltransferase"/>
    <property type="match status" value="1"/>
</dbReference>
<evidence type="ECO:0000256" key="3">
    <source>
        <dbReference type="ARBA" id="ARBA00022741"/>
    </source>
</evidence>
<proteinExistence type="inferred from homology"/>
<dbReference type="SUPFAM" id="SSF52540">
    <property type="entry name" value="P-loop containing nucleoside triphosphate hydrolases"/>
    <property type="match status" value="1"/>
</dbReference>
<dbReference type="Gene3D" id="3.40.50.300">
    <property type="entry name" value="P-loop containing nucleotide triphosphate hydrolases"/>
    <property type="match status" value="1"/>
</dbReference>
<comment type="pathway">
    <text evidence="5">Cofactor biosynthesis; coenzyme A biosynthesis; CoA from (R)-pantothenate: step 5/5.</text>
</comment>
<comment type="function">
    <text evidence="5">Catalyzes the phosphorylation of the 3'-hydroxyl group of dephosphocoenzyme A to form coenzyme A.</text>
</comment>
<evidence type="ECO:0000313" key="7">
    <source>
        <dbReference type="EMBL" id="NDL55497.1"/>
    </source>
</evidence>
<keyword evidence="3 5" id="KW-0547">Nucleotide-binding</keyword>
<comment type="similarity">
    <text evidence="1">In the N-terminal section; belongs to the CoaE family.</text>
</comment>
<dbReference type="UniPathway" id="UPA00241">
    <property type="reaction ID" value="UER00356"/>
</dbReference>
<comment type="subcellular location">
    <subcellularLocation>
        <location evidence="5">Cytoplasm</location>
    </subcellularLocation>
</comment>
<dbReference type="PROSITE" id="PS51219">
    <property type="entry name" value="DPCK"/>
    <property type="match status" value="1"/>
</dbReference>
<dbReference type="Gene3D" id="3.30.460.10">
    <property type="entry name" value="Beta Polymerase, domain 2"/>
    <property type="match status" value="1"/>
</dbReference>
<comment type="caution">
    <text evidence="7">The sequence shown here is derived from an EMBL/GenBank/DDBJ whole genome shotgun (WGS) entry which is preliminary data.</text>
</comment>
<evidence type="ECO:0000256" key="5">
    <source>
        <dbReference type="HAMAP-Rule" id="MF_00376"/>
    </source>
</evidence>
<evidence type="ECO:0000256" key="6">
    <source>
        <dbReference type="NCBIfam" id="TIGR00152"/>
    </source>
</evidence>
<feature type="binding site" evidence="5">
    <location>
        <begin position="11"/>
        <end position="16"/>
    </location>
    <ligand>
        <name>ATP</name>
        <dbReference type="ChEBI" id="CHEBI:30616"/>
    </ligand>
</feature>
<keyword evidence="5" id="KW-0963">Cytoplasm</keyword>
<evidence type="ECO:0000313" key="8">
    <source>
        <dbReference type="Proteomes" id="UP000460435"/>
    </source>
</evidence>
<keyword evidence="5 7" id="KW-0808">Transferase</keyword>
<dbReference type="GO" id="GO:0004140">
    <property type="term" value="F:dephospho-CoA kinase activity"/>
    <property type="evidence" value="ECO:0007669"/>
    <property type="project" value="UniProtKB-UniRule"/>
</dbReference>
<sequence>MLRVGLTGGIGAGKSTVARRLAKLGAVVIDADQIAREVVAPGTPGLEAVISEFGSGIVAADGSLDRGALGTLVFGDDERRAALNAIIHPLVYQRRGELVAQAAADAVVVEDIPLLIENGLGPSYPLVIVVYATEATRIERLAARGMTVDEARSRIRAQASDDERRAAADVWLDNTGSRAPVVAELEELWQHRLVPFEANCRNRRPAARAQQPEIVDANPSWPDEAARLVARIATALGEGARRIDHIGSTAVPGLPAKDVIDLQVIVDDLGAAGRAAADLLEAGFVRMPDRWFDVARDGSEIDKAVACNADPGRAVNVHVRPAPSPVCRDTLLFRDWLRASPAEVTEYAALKRRLAAAEYALMDDYAREKTPWVNAALERAESWAERTGWRFGG</sequence>
<dbReference type="InterPro" id="IPR001977">
    <property type="entry name" value="Depp_CoAkinase"/>
</dbReference>
<dbReference type="NCBIfam" id="TIGR00152">
    <property type="entry name" value="dephospho-CoA kinase"/>
    <property type="match status" value="1"/>
</dbReference>
<comment type="similarity">
    <text evidence="2">In the C-terminal section; belongs to the UPF0157 (GrpB) family.</text>
</comment>
<dbReference type="PANTHER" id="PTHR34822:SF1">
    <property type="entry name" value="GRPB FAMILY PROTEIN"/>
    <property type="match status" value="1"/>
</dbReference>
<dbReference type="HAMAP" id="MF_00376">
    <property type="entry name" value="Dephospho_CoA_kinase"/>
    <property type="match status" value="1"/>
</dbReference>
<comment type="similarity">
    <text evidence="5">Belongs to the CoaE family.</text>
</comment>
<reference evidence="7 8" key="1">
    <citation type="submission" date="2019-11" db="EMBL/GenBank/DDBJ databases">
        <authorList>
            <person name="Li X.-J."/>
            <person name="Feng X.-M."/>
        </authorList>
    </citation>
    <scope>NUCLEOTIDE SEQUENCE [LARGE SCALE GENOMIC DNA]</scope>
    <source>
        <strain evidence="7 8">XMNu-373</strain>
    </source>
</reference>
<dbReference type="GO" id="GO:0005737">
    <property type="term" value="C:cytoplasm"/>
    <property type="evidence" value="ECO:0007669"/>
    <property type="project" value="UniProtKB-SubCell"/>
</dbReference>
<gene>
    <name evidence="5" type="primary">coaE</name>
    <name evidence="7" type="ORF">F7O44_00265</name>
</gene>